<evidence type="ECO:0000313" key="1">
    <source>
        <dbReference type="EMBL" id="CRL01651.1"/>
    </source>
</evidence>
<organism evidence="1 2">
    <name type="scientific">Clunio marinus</name>
    <dbReference type="NCBI Taxonomy" id="568069"/>
    <lineage>
        <taxon>Eukaryota</taxon>
        <taxon>Metazoa</taxon>
        <taxon>Ecdysozoa</taxon>
        <taxon>Arthropoda</taxon>
        <taxon>Hexapoda</taxon>
        <taxon>Insecta</taxon>
        <taxon>Pterygota</taxon>
        <taxon>Neoptera</taxon>
        <taxon>Endopterygota</taxon>
        <taxon>Diptera</taxon>
        <taxon>Nematocera</taxon>
        <taxon>Chironomoidea</taxon>
        <taxon>Chironomidae</taxon>
        <taxon>Clunio</taxon>
    </lineage>
</organism>
<name>A0A1J1IN54_9DIPT</name>
<sequence>MSSQIIRKKIIQSVMVMTCDSSTSRRLPSFIILALKGVSILLNRVHAKKNPIDIHRKKKSMYKRDSRENGWVLGTDIIKYKIDEAQTEKKFFKDHQDWLYKTFIQKKTKRLMTSLNRDHKATGILIFKSPVYGNTSLPHKQIITPLSQNVNRKQQTC</sequence>
<evidence type="ECO:0000313" key="2">
    <source>
        <dbReference type="Proteomes" id="UP000183832"/>
    </source>
</evidence>
<proteinExistence type="predicted"/>
<dbReference type="AlphaFoldDB" id="A0A1J1IN54"/>
<protein>
    <submittedName>
        <fullName evidence="1">CLUMA_CG014874, isoform A</fullName>
    </submittedName>
</protein>
<dbReference type="Proteomes" id="UP000183832">
    <property type="component" value="Unassembled WGS sequence"/>
</dbReference>
<accession>A0A1J1IN54</accession>
<keyword evidence="2" id="KW-1185">Reference proteome</keyword>
<dbReference type="EMBL" id="CVRI01000056">
    <property type="protein sequence ID" value="CRL01651.1"/>
    <property type="molecule type" value="Genomic_DNA"/>
</dbReference>
<reference evidence="1 2" key="1">
    <citation type="submission" date="2015-04" db="EMBL/GenBank/DDBJ databases">
        <authorList>
            <person name="Syromyatnikov M.Y."/>
            <person name="Popov V.N."/>
        </authorList>
    </citation>
    <scope>NUCLEOTIDE SEQUENCE [LARGE SCALE GENOMIC DNA]</scope>
</reference>
<gene>
    <name evidence="1" type="ORF">CLUMA_CG014874</name>
</gene>